<protein>
    <recommendedName>
        <fullName evidence="2">Leucine-rich repeat protein</fullName>
    </recommendedName>
</protein>
<dbReference type="Pfam" id="PF00560">
    <property type="entry name" value="LRR_1"/>
    <property type="match status" value="1"/>
</dbReference>
<dbReference type="PANTHER" id="PTHR48007:SF4">
    <property type="entry name" value="LEUCINE-RICH REPEAT RECEPTOR-LIKE PROTEIN KINASE PXC1"/>
    <property type="match status" value="1"/>
</dbReference>
<dbReference type="EMBL" id="HBKR01035182">
    <property type="protein sequence ID" value="CAE2333157.1"/>
    <property type="molecule type" value="Transcribed_RNA"/>
</dbReference>
<dbReference type="InterPro" id="IPR001611">
    <property type="entry name" value="Leu-rich_rpt"/>
</dbReference>
<sequence>MGILTLYCADATIGKFEKSSLSQQTLMELLISKLTANAETICDSPDYPIEITSWNGLRLNKENEVLRIVWNSFYVSGSMPLEYLPLTVEAVSMPCNYLSGTIDLTQLPDTLQRLDLQGNRLEGTIDLTCLPVSLSELTVSQNKLVGTVDLIQLPPNMSELDLSENDFEGVTDFTKLPDSLKVIHVTKTKLSGEVDDFSGSHFWC</sequence>
<reference evidence="1" key="1">
    <citation type="submission" date="2021-01" db="EMBL/GenBank/DDBJ databases">
        <authorList>
            <person name="Corre E."/>
            <person name="Pelletier E."/>
            <person name="Niang G."/>
            <person name="Scheremetjew M."/>
            <person name="Finn R."/>
            <person name="Kale V."/>
            <person name="Holt S."/>
            <person name="Cochrane G."/>
            <person name="Meng A."/>
            <person name="Brown T."/>
            <person name="Cohen L."/>
        </authorList>
    </citation>
    <scope>NUCLEOTIDE SEQUENCE</scope>
    <source>
        <strain evidence="1">SoJaBio B1-5/56/2</strain>
    </source>
</reference>
<evidence type="ECO:0008006" key="2">
    <source>
        <dbReference type="Google" id="ProtNLM"/>
    </source>
</evidence>
<name>A0A7S4PF52_9EUKA</name>
<dbReference type="InterPro" id="IPR032675">
    <property type="entry name" value="LRR_dom_sf"/>
</dbReference>
<evidence type="ECO:0000313" key="1">
    <source>
        <dbReference type="EMBL" id="CAE2333157.1"/>
    </source>
</evidence>
<dbReference type="AlphaFoldDB" id="A0A7S4PF52"/>
<accession>A0A7S4PF52</accession>
<dbReference type="InterPro" id="IPR046959">
    <property type="entry name" value="PRK1-6/SRF4-like"/>
</dbReference>
<dbReference type="PANTHER" id="PTHR48007">
    <property type="entry name" value="LEUCINE-RICH REPEAT RECEPTOR-LIKE PROTEIN KINASE PXC1"/>
    <property type="match status" value="1"/>
</dbReference>
<dbReference type="SUPFAM" id="SSF52058">
    <property type="entry name" value="L domain-like"/>
    <property type="match status" value="1"/>
</dbReference>
<gene>
    <name evidence="1" type="ORF">NAES01612_LOCUS23027</name>
</gene>
<proteinExistence type="predicted"/>
<dbReference type="Gene3D" id="3.80.10.10">
    <property type="entry name" value="Ribonuclease Inhibitor"/>
    <property type="match status" value="1"/>
</dbReference>
<organism evidence="1">
    <name type="scientific">Paramoeba aestuarina</name>
    <dbReference type="NCBI Taxonomy" id="180227"/>
    <lineage>
        <taxon>Eukaryota</taxon>
        <taxon>Amoebozoa</taxon>
        <taxon>Discosea</taxon>
        <taxon>Flabellinia</taxon>
        <taxon>Dactylopodida</taxon>
        <taxon>Paramoebidae</taxon>
        <taxon>Paramoeba</taxon>
    </lineage>
</organism>
<dbReference type="PROSITE" id="PS51450">
    <property type="entry name" value="LRR"/>
    <property type="match status" value="1"/>
</dbReference>